<reference evidence="3 4" key="1">
    <citation type="submission" date="2016-10" db="EMBL/GenBank/DDBJ databases">
        <authorList>
            <person name="de Groot N.N."/>
        </authorList>
    </citation>
    <scope>NUCLEOTIDE SEQUENCE [LARGE SCALE GENOMIC DNA]</scope>
    <source>
        <strain evidence="3 4">DSM 22789</strain>
    </source>
</reference>
<dbReference type="Pfam" id="PF20077">
    <property type="entry name" value="CcmD_alt"/>
    <property type="match status" value="1"/>
</dbReference>
<feature type="transmembrane region" description="Helical" evidence="1">
    <location>
        <begin position="35"/>
        <end position="55"/>
    </location>
</feature>
<evidence type="ECO:0000313" key="3">
    <source>
        <dbReference type="EMBL" id="SFT18334.1"/>
    </source>
</evidence>
<sequence>MKKYSALLLMVLCNLSLFAQSGVEMATDLRSSGKIYVVALVLLTIFIGIGIYLIALDRRIKKLEKETKK</sequence>
<dbReference type="InterPro" id="IPR030888">
    <property type="entry name" value="Put_ccm"/>
</dbReference>
<keyword evidence="2" id="KW-0732">Signal</keyword>
<keyword evidence="4" id="KW-1185">Reference proteome</keyword>
<dbReference type="EMBL" id="FOZZ01000019">
    <property type="protein sequence ID" value="SFT18334.1"/>
    <property type="molecule type" value="Genomic_DNA"/>
</dbReference>
<proteinExistence type="predicted"/>
<evidence type="ECO:0000313" key="4">
    <source>
        <dbReference type="Proteomes" id="UP000198785"/>
    </source>
</evidence>
<dbReference type="NCBIfam" id="TIGR04391">
    <property type="entry name" value="CcmD_alt_fam"/>
    <property type="match status" value="1"/>
</dbReference>
<keyword evidence="1" id="KW-0472">Membrane</keyword>
<evidence type="ECO:0000256" key="2">
    <source>
        <dbReference type="SAM" id="SignalP"/>
    </source>
</evidence>
<accession>A0A1I6VY52</accession>
<gene>
    <name evidence="3" type="ORF">SAMN05660206_11921</name>
</gene>
<dbReference type="OrthoDB" id="886941at2"/>
<keyword evidence="1" id="KW-0812">Transmembrane</keyword>
<dbReference type="AlphaFoldDB" id="A0A1I6VY52"/>
<dbReference type="Proteomes" id="UP000198785">
    <property type="component" value="Unassembled WGS sequence"/>
</dbReference>
<organism evidence="3 4">
    <name type="scientific">Sphingobacterium wenxiniae</name>
    <dbReference type="NCBI Taxonomy" id="683125"/>
    <lineage>
        <taxon>Bacteria</taxon>
        <taxon>Pseudomonadati</taxon>
        <taxon>Bacteroidota</taxon>
        <taxon>Sphingobacteriia</taxon>
        <taxon>Sphingobacteriales</taxon>
        <taxon>Sphingobacteriaceae</taxon>
        <taxon>Sphingobacterium</taxon>
    </lineage>
</organism>
<dbReference type="RefSeq" id="WP_093367714.1">
    <property type="nucleotide sequence ID" value="NZ_FOZZ01000019.1"/>
</dbReference>
<name>A0A1I6VY52_9SPHI</name>
<keyword evidence="1" id="KW-1133">Transmembrane helix</keyword>
<dbReference type="STRING" id="683125.SAMN05660206_11921"/>
<evidence type="ECO:0000256" key="1">
    <source>
        <dbReference type="SAM" id="Phobius"/>
    </source>
</evidence>
<protein>
    <submittedName>
        <fullName evidence="3">CcmD family protein</fullName>
    </submittedName>
</protein>
<feature type="signal peptide" evidence="2">
    <location>
        <begin position="1"/>
        <end position="19"/>
    </location>
</feature>
<feature type="chain" id="PRO_5011682503" evidence="2">
    <location>
        <begin position="20"/>
        <end position="69"/>
    </location>
</feature>